<accession>A0A1H8YZE3</accession>
<keyword evidence="2" id="KW-1133">Transmembrane helix</keyword>
<feature type="transmembrane region" description="Helical" evidence="2">
    <location>
        <begin position="469"/>
        <end position="489"/>
    </location>
</feature>
<name>A0A1H8YZE3_9GAMM</name>
<dbReference type="InterPro" id="IPR029058">
    <property type="entry name" value="AB_hydrolase_fold"/>
</dbReference>
<sequence>MAKTFLFSDNGRTLIRWGVAWLSLVAIVTALWQLHGGTQGIEIRQTQVDGVPMTLYLPAQETPAPVAVIAHGFAGSRQMMQPLAITLARNGYIALTFDFPGHGANRQPFVANLMDEDRRRALLGGALETAVTTGLALPGADGRLALLGHSMAGDILLMHMHEHPRQVQAAVLLSPYISGAFSLETLNNLLFVFGSLEPTELHDPALNAFGPLTPTPEVGITYGHPADGSARRLALAGGVEHIGVLYAQDALRESLAWLDASIGPPGAGHDGDVERRGPWLGLLFLGIITLAWPLSRLLPRLAVPPLGLGLSRWSLLKMLWIPALLTPLLLWAVPVGLLPLLLVDYLALHFAVYGLLCWVLLSWWGRRHRHDQSPLATIRWQALGPVTVLVAGYLTLAIGIPVHLYVTGYLPGVERALILPLVFLGMLLFFSADEWMTRGAEAAGGAYALTKVFLFLSLILAVTLRLETLFFLIIILPAILVCLTVYGLLSGWIYRATGHPWVGTVAVALALAWGMSVTFPLVRA</sequence>
<feature type="transmembrane region" description="Helical" evidence="2">
    <location>
        <begin position="14"/>
        <end position="34"/>
    </location>
</feature>
<evidence type="ECO:0000256" key="1">
    <source>
        <dbReference type="ARBA" id="ARBA00022801"/>
    </source>
</evidence>
<evidence type="ECO:0000313" key="4">
    <source>
        <dbReference type="EMBL" id="SEP57570.1"/>
    </source>
</evidence>
<dbReference type="AlphaFoldDB" id="A0A1H8YZE3"/>
<evidence type="ECO:0000313" key="5">
    <source>
        <dbReference type="Proteomes" id="UP000199496"/>
    </source>
</evidence>
<gene>
    <name evidence="4" type="ORF">SAMN05421693_10192</name>
</gene>
<feature type="transmembrane region" description="Helical" evidence="2">
    <location>
        <begin position="412"/>
        <end position="430"/>
    </location>
</feature>
<dbReference type="STRING" id="867345.SAMN05421693_10192"/>
<keyword evidence="4" id="KW-0645">Protease</keyword>
<dbReference type="PANTHER" id="PTHR22946:SF9">
    <property type="entry name" value="POLYKETIDE TRANSFERASE AF380"/>
    <property type="match status" value="1"/>
</dbReference>
<dbReference type="RefSeq" id="WP_090202585.1">
    <property type="nucleotide sequence ID" value="NZ_FOFO01000001.1"/>
</dbReference>
<evidence type="ECO:0000256" key="2">
    <source>
        <dbReference type="SAM" id="Phobius"/>
    </source>
</evidence>
<feature type="transmembrane region" description="Helical" evidence="2">
    <location>
        <begin position="319"/>
        <end position="340"/>
    </location>
</feature>
<protein>
    <submittedName>
        <fullName evidence="4">Serine aminopeptidase, S33</fullName>
    </submittedName>
</protein>
<dbReference type="OrthoDB" id="504769at2"/>
<dbReference type="Proteomes" id="UP000199496">
    <property type="component" value="Unassembled WGS sequence"/>
</dbReference>
<reference evidence="4 5" key="1">
    <citation type="submission" date="2016-10" db="EMBL/GenBank/DDBJ databases">
        <authorList>
            <person name="de Groot N.N."/>
        </authorList>
    </citation>
    <scope>NUCLEOTIDE SEQUENCE [LARGE SCALE GENOMIC DNA]</scope>
    <source>
        <strain evidence="4 5">B7-7</strain>
    </source>
</reference>
<dbReference type="Pfam" id="PF12146">
    <property type="entry name" value="Hydrolase_4"/>
    <property type="match status" value="1"/>
</dbReference>
<feature type="domain" description="Serine aminopeptidase S33" evidence="3">
    <location>
        <begin position="64"/>
        <end position="180"/>
    </location>
</feature>
<feature type="transmembrane region" description="Helical" evidence="2">
    <location>
        <begin position="501"/>
        <end position="522"/>
    </location>
</feature>
<dbReference type="GO" id="GO:0052689">
    <property type="term" value="F:carboxylic ester hydrolase activity"/>
    <property type="evidence" value="ECO:0007669"/>
    <property type="project" value="UniProtKB-ARBA"/>
</dbReference>
<dbReference type="InterPro" id="IPR050261">
    <property type="entry name" value="FrsA_esterase"/>
</dbReference>
<dbReference type="SUPFAM" id="SSF53474">
    <property type="entry name" value="alpha/beta-Hydrolases"/>
    <property type="match status" value="1"/>
</dbReference>
<keyword evidence="1" id="KW-0378">Hydrolase</keyword>
<dbReference type="Gene3D" id="3.40.50.1820">
    <property type="entry name" value="alpha/beta hydrolase"/>
    <property type="match status" value="1"/>
</dbReference>
<feature type="transmembrane region" description="Helical" evidence="2">
    <location>
        <begin position="386"/>
        <end position="406"/>
    </location>
</feature>
<dbReference type="PANTHER" id="PTHR22946">
    <property type="entry name" value="DIENELACTONE HYDROLASE DOMAIN-CONTAINING PROTEIN-RELATED"/>
    <property type="match status" value="1"/>
</dbReference>
<keyword evidence="2" id="KW-0812">Transmembrane</keyword>
<keyword evidence="2" id="KW-0472">Membrane</keyword>
<feature type="transmembrane region" description="Helical" evidence="2">
    <location>
        <begin position="346"/>
        <end position="365"/>
    </location>
</feature>
<organism evidence="4 5">
    <name type="scientific">Ectothiorhodospira magna</name>
    <dbReference type="NCBI Taxonomy" id="867345"/>
    <lineage>
        <taxon>Bacteria</taxon>
        <taxon>Pseudomonadati</taxon>
        <taxon>Pseudomonadota</taxon>
        <taxon>Gammaproteobacteria</taxon>
        <taxon>Chromatiales</taxon>
        <taxon>Ectothiorhodospiraceae</taxon>
        <taxon>Ectothiorhodospira</taxon>
    </lineage>
</organism>
<evidence type="ECO:0000259" key="3">
    <source>
        <dbReference type="Pfam" id="PF12146"/>
    </source>
</evidence>
<keyword evidence="4" id="KW-0031">Aminopeptidase</keyword>
<dbReference type="InterPro" id="IPR022742">
    <property type="entry name" value="Hydrolase_4"/>
</dbReference>
<dbReference type="EMBL" id="FOFO01000001">
    <property type="protein sequence ID" value="SEP57570.1"/>
    <property type="molecule type" value="Genomic_DNA"/>
</dbReference>
<keyword evidence="5" id="KW-1185">Reference proteome</keyword>
<feature type="transmembrane region" description="Helical" evidence="2">
    <location>
        <begin position="279"/>
        <end position="298"/>
    </location>
</feature>
<dbReference type="GO" id="GO:0004177">
    <property type="term" value="F:aminopeptidase activity"/>
    <property type="evidence" value="ECO:0007669"/>
    <property type="project" value="UniProtKB-KW"/>
</dbReference>
<feature type="transmembrane region" description="Helical" evidence="2">
    <location>
        <begin position="442"/>
        <end position="463"/>
    </location>
</feature>
<proteinExistence type="predicted"/>